<evidence type="ECO:0000313" key="2">
    <source>
        <dbReference type="EMBL" id="MFB9991574.1"/>
    </source>
</evidence>
<organism evidence="2 3">
    <name type="scientific">Deinococcus oregonensis</name>
    <dbReference type="NCBI Taxonomy" id="1805970"/>
    <lineage>
        <taxon>Bacteria</taxon>
        <taxon>Thermotogati</taxon>
        <taxon>Deinococcota</taxon>
        <taxon>Deinococci</taxon>
        <taxon>Deinococcales</taxon>
        <taxon>Deinococcaceae</taxon>
        <taxon>Deinococcus</taxon>
    </lineage>
</organism>
<proteinExistence type="predicted"/>
<reference evidence="2 3" key="1">
    <citation type="submission" date="2024-09" db="EMBL/GenBank/DDBJ databases">
        <authorList>
            <person name="Sun Q."/>
            <person name="Mori K."/>
        </authorList>
    </citation>
    <scope>NUCLEOTIDE SEQUENCE [LARGE SCALE GENOMIC DNA]</scope>
    <source>
        <strain evidence="2 3">JCM 13503</strain>
    </source>
</reference>
<sequence>MRLKSVKLEAFPRVSFKGRTSLPRQAGIYFVMHGKHVLYIGKAKDLYNRWYGNAHHRYSELKDKPVEIRWMLCSKDMILLAEESAIAIFSPPLNQSMGKYALRYSDLFNEYGVYAPPNVKAEKPLNCNIIMWPETANGMMALARRERKSLSRYVKETCAELLDFHVKTSAPLEATP</sequence>
<gene>
    <name evidence="2" type="ORF">ACFFLM_06285</name>
</gene>
<dbReference type="PROSITE" id="PS50164">
    <property type="entry name" value="GIY_YIG"/>
    <property type="match status" value="1"/>
</dbReference>
<dbReference type="SMART" id="SM00465">
    <property type="entry name" value="GIYc"/>
    <property type="match status" value="1"/>
</dbReference>
<dbReference type="InterPro" id="IPR000305">
    <property type="entry name" value="GIY-YIG_endonuc"/>
</dbReference>
<dbReference type="Gene3D" id="3.40.1440.10">
    <property type="entry name" value="GIY-YIG endonuclease"/>
    <property type="match status" value="1"/>
</dbReference>
<feature type="domain" description="GIY-YIG" evidence="1">
    <location>
        <begin position="24"/>
        <end position="95"/>
    </location>
</feature>
<keyword evidence="3" id="KW-1185">Reference proteome</keyword>
<dbReference type="EMBL" id="JBHLYR010000020">
    <property type="protein sequence ID" value="MFB9991574.1"/>
    <property type="molecule type" value="Genomic_DNA"/>
</dbReference>
<accession>A0ABV6AVP4</accession>
<comment type="caution">
    <text evidence="2">The sequence shown here is derived from an EMBL/GenBank/DDBJ whole genome shotgun (WGS) entry which is preliminary data.</text>
</comment>
<dbReference type="RefSeq" id="WP_380006838.1">
    <property type="nucleotide sequence ID" value="NZ_JBHLYR010000020.1"/>
</dbReference>
<dbReference type="SUPFAM" id="SSF82771">
    <property type="entry name" value="GIY-YIG endonuclease"/>
    <property type="match status" value="1"/>
</dbReference>
<name>A0ABV6AVP4_9DEIO</name>
<evidence type="ECO:0000259" key="1">
    <source>
        <dbReference type="PROSITE" id="PS50164"/>
    </source>
</evidence>
<dbReference type="InterPro" id="IPR035901">
    <property type="entry name" value="GIY-YIG_endonuc_sf"/>
</dbReference>
<evidence type="ECO:0000313" key="3">
    <source>
        <dbReference type="Proteomes" id="UP001589733"/>
    </source>
</evidence>
<dbReference type="Proteomes" id="UP001589733">
    <property type="component" value="Unassembled WGS sequence"/>
</dbReference>
<protein>
    <recommendedName>
        <fullName evidence="1">GIY-YIG domain-containing protein</fullName>
    </recommendedName>
</protein>